<keyword evidence="2" id="KW-1185">Reference proteome</keyword>
<dbReference type="OrthoDB" id="10629993at2759"/>
<reference evidence="1 2" key="1">
    <citation type="submission" date="2020-04" db="EMBL/GenBank/DDBJ databases">
        <title>Perkinsus chesapeaki whole genome sequence.</title>
        <authorList>
            <person name="Bogema D.R."/>
        </authorList>
    </citation>
    <scope>NUCLEOTIDE SEQUENCE [LARGE SCALE GENOMIC DNA]</scope>
    <source>
        <strain evidence="1">ATCC PRA-425</strain>
    </source>
</reference>
<evidence type="ECO:0000313" key="2">
    <source>
        <dbReference type="Proteomes" id="UP000591131"/>
    </source>
</evidence>
<evidence type="ECO:0000313" key="1">
    <source>
        <dbReference type="EMBL" id="KAF4675731.1"/>
    </source>
</evidence>
<proteinExistence type="predicted"/>
<comment type="caution">
    <text evidence="1">The sequence shown here is derived from an EMBL/GenBank/DDBJ whole genome shotgun (WGS) entry which is preliminary data.</text>
</comment>
<dbReference type="EMBL" id="JAAPAO010000043">
    <property type="protein sequence ID" value="KAF4675731.1"/>
    <property type="molecule type" value="Genomic_DNA"/>
</dbReference>
<name>A0A7J6MXV7_PERCH</name>
<dbReference type="SUPFAM" id="SSF50630">
    <property type="entry name" value="Acid proteases"/>
    <property type="match status" value="1"/>
</dbReference>
<sequence>MNPHVNGIVGELTLGAPIPRLPRPLVDMTPTQSCPKLGRAVPAIGIAAIRLKKPSGANHSPTSIIYSGDQPNLAYLDTGARSVIVQDGSLFDELIRSTRTNLATKGYPPEKIDKLLREVGGKWYISSAVLTSLPTLVVIVSSNRGKVEVNVEPEMYTFCTKHVYCQIAITVRRGTLAHASTLGVPFFRGYSMYVDYGSGKLSILPNLDEDLNMMCRAAALLKRVSSSAEMRYDAEAER</sequence>
<gene>
    <name evidence="1" type="ORF">FOL47_007322</name>
</gene>
<dbReference type="AlphaFoldDB" id="A0A7J6MXV7"/>
<dbReference type="Gene3D" id="2.40.70.10">
    <property type="entry name" value="Acid Proteases"/>
    <property type="match status" value="1"/>
</dbReference>
<organism evidence="1 2">
    <name type="scientific">Perkinsus chesapeaki</name>
    <name type="common">Clam parasite</name>
    <name type="synonym">Perkinsus andrewsi</name>
    <dbReference type="NCBI Taxonomy" id="330153"/>
    <lineage>
        <taxon>Eukaryota</taxon>
        <taxon>Sar</taxon>
        <taxon>Alveolata</taxon>
        <taxon>Perkinsozoa</taxon>
        <taxon>Perkinsea</taxon>
        <taxon>Perkinsida</taxon>
        <taxon>Perkinsidae</taxon>
        <taxon>Perkinsus</taxon>
    </lineage>
</organism>
<dbReference type="InterPro" id="IPR021109">
    <property type="entry name" value="Peptidase_aspartic_dom_sf"/>
</dbReference>
<accession>A0A7J6MXV7</accession>
<protein>
    <submittedName>
        <fullName evidence="1">Uncharacterized protein</fullName>
    </submittedName>
</protein>
<dbReference type="Proteomes" id="UP000591131">
    <property type="component" value="Unassembled WGS sequence"/>
</dbReference>